<proteinExistence type="predicted"/>
<organism evidence="1 2">
    <name type="scientific">Microbulbifer okhotskensis</name>
    <dbReference type="NCBI Taxonomy" id="2926617"/>
    <lineage>
        <taxon>Bacteria</taxon>
        <taxon>Pseudomonadati</taxon>
        <taxon>Pseudomonadota</taxon>
        <taxon>Gammaproteobacteria</taxon>
        <taxon>Cellvibrionales</taxon>
        <taxon>Microbulbiferaceae</taxon>
        <taxon>Microbulbifer</taxon>
    </lineage>
</organism>
<dbReference type="Proteomes" id="UP001139028">
    <property type="component" value="Unassembled WGS sequence"/>
</dbReference>
<sequence length="196" mass="22164">MIDPVKQIHSTACGVASVQYSLRWMKNKNILLFGFQDNDSVFQKGAFKRARTCSIDTLGCTPHGLVESLISHTLDLKLEVIDQGMEESRWYGTLLSSWLGKLKQYPRVQVWKTRNGGLMPDLNGGIAIRMYKSNTSPSNHFVVQVDNNNIMDPLTGKYVPAKTYNNSPDWSFMNFSILTILRTVLRGEMGRNHGHV</sequence>
<evidence type="ECO:0000313" key="2">
    <source>
        <dbReference type="Proteomes" id="UP001139028"/>
    </source>
</evidence>
<dbReference type="RefSeq" id="WP_252472906.1">
    <property type="nucleotide sequence ID" value="NZ_JALBWM010000225.1"/>
</dbReference>
<protein>
    <submittedName>
        <fullName evidence="1">Uncharacterized protein</fullName>
    </submittedName>
</protein>
<dbReference type="AlphaFoldDB" id="A0A9X2ESA4"/>
<accession>A0A9X2ESA4</accession>
<evidence type="ECO:0000313" key="1">
    <source>
        <dbReference type="EMBL" id="MCO1336881.1"/>
    </source>
</evidence>
<name>A0A9X2ESA4_9GAMM</name>
<reference evidence="1" key="1">
    <citation type="journal article" date="2022" name="Arch. Microbiol.">
        <title>Microbulbifer okhotskensis sp. nov., isolated from a deep bottom sediment of the Okhotsk Sea.</title>
        <authorList>
            <person name="Romanenko L."/>
            <person name="Kurilenko V."/>
            <person name="Otstavnykh N."/>
            <person name="Velansky P."/>
            <person name="Isaeva M."/>
            <person name="Mikhailov V."/>
        </authorList>
    </citation>
    <scope>NUCLEOTIDE SEQUENCE</scope>
    <source>
        <strain evidence="1">OS29</strain>
    </source>
</reference>
<comment type="caution">
    <text evidence="1">The sequence shown here is derived from an EMBL/GenBank/DDBJ whole genome shotgun (WGS) entry which is preliminary data.</text>
</comment>
<dbReference type="EMBL" id="JALBWM010000225">
    <property type="protein sequence ID" value="MCO1336881.1"/>
    <property type="molecule type" value="Genomic_DNA"/>
</dbReference>
<keyword evidence="2" id="KW-1185">Reference proteome</keyword>
<gene>
    <name evidence="1" type="ORF">MO867_21365</name>
</gene>
<feature type="non-terminal residue" evidence="1">
    <location>
        <position position="196"/>
    </location>
</feature>